<dbReference type="Proteomes" id="UP000694548">
    <property type="component" value="Chromosome sgr12"/>
</dbReference>
<evidence type="ECO:0000256" key="2">
    <source>
        <dbReference type="ARBA" id="ARBA00022475"/>
    </source>
</evidence>
<comment type="subcellular location">
    <subcellularLocation>
        <location evidence="5">Cell membrane</location>
        <topology evidence="5">Lipid-anchor</topology>
        <orientation evidence="5">Cytoplasmic side</orientation>
    </subcellularLocation>
</comment>
<gene>
    <name evidence="7" type="primary">gngt2b</name>
</gene>
<organism evidence="7 8">
    <name type="scientific">Nothobranchius furzeri</name>
    <name type="common">Turquoise killifish</name>
    <dbReference type="NCBI Taxonomy" id="105023"/>
    <lineage>
        <taxon>Eukaryota</taxon>
        <taxon>Metazoa</taxon>
        <taxon>Chordata</taxon>
        <taxon>Craniata</taxon>
        <taxon>Vertebrata</taxon>
        <taxon>Euteleostomi</taxon>
        <taxon>Actinopterygii</taxon>
        <taxon>Neopterygii</taxon>
        <taxon>Teleostei</taxon>
        <taxon>Neoteleostei</taxon>
        <taxon>Acanthomorphata</taxon>
        <taxon>Ovalentaria</taxon>
        <taxon>Atherinomorphae</taxon>
        <taxon>Cyprinodontiformes</taxon>
        <taxon>Nothobranchiidae</taxon>
        <taxon>Nothobranchius</taxon>
    </lineage>
</organism>
<evidence type="ECO:0000256" key="5">
    <source>
        <dbReference type="RuleBase" id="RU004973"/>
    </source>
</evidence>
<reference evidence="7" key="3">
    <citation type="submission" date="2025-09" db="UniProtKB">
        <authorList>
            <consortium name="Ensembl"/>
        </authorList>
    </citation>
    <scope>IDENTIFICATION</scope>
</reference>
<keyword evidence="4 5" id="KW-0807">Transducer</keyword>
<dbReference type="InterPro" id="IPR015898">
    <property type="entry name" value="G-protein_gamma-like_dom"/>
</dbReference>
<evidence type="ECO:0000256" key="3">
    <source>
        <dbReference type="ARBA" id="ARBA00023136"/>
    </source>
</evidence>
<dbReference type="PANTHER" id="PTHR13809">
    <property type="entry name" value="GUANINE NUCLEOTIDE-BINDING PROTEIN GAMMA SUBUNIT"/>
    <property type="match status" value="1"/>
</dbReference>
<comment type="subunit">
    <text evidence="5">G proteins are composed of 3 units; alpha, beta and gamma.</text>
</comment>
<keyword evidence="3 5" id="KW-0472">Membrane</keyword>
<accession>A0A8C6Q3Z0</accession>
<comment type="similarity">
    <text evidence="1 5">Belongs to the G protein gamma family.</text>
</comment>
<dbReference type="Gene3D" id="4.10.260.10">
    <property type="entry name" value="Transducin (heterotrimeric G protein), gamma chain"/>
    <property type="match status" value="1"/>
</dbReference>
<dbReference type="InterPro" id="IPR001770">
    <property type="entry name" value="G-protein_gamma"/>
</dbReference>
<evidence type="ECO:0000256" key="4">
    <source>
        <dbReference type="ARBA" id="ARBA00023224"/>
    </source>
</evidence>
<evidence type="ECO:0000313" key="8">
    <source>
        <dbReference type="Proteomes" id="UP000694548"/>
    </source>
</evidence>
<protein>
    <recommendedName>
        <fullName evidence="5">Guanine nucleotide-binding protein subunit gamma</fullName>
    </recommendedName>
</protein>
<dbReference type="Ensembl" id="ENSNFUT00015055551.1">
    <property type="protein sequence ID" value="ENSNFUP00015053285.1"/>
    <property type="gene ID" value="ENSNFUG00015024788.1"/>
</dbReference>
<dbReference type="PROSITE" id="PS50058">
    <property type="entry name" value="G_PROTEIN_GAMMA"/>
    <property type="match status" value="1"/>
</dbReference>
<dbReference type="GO" id="GO:0007186">
    <property type="term" value="P:G protein-coupled receptor signaling pathway"/>
    <property type="evidence" value="ECO:0007669"/>
    <property type="project" value="InterPro"/>
</dbReference>
<reference evidence="7" key="1">
    <citation type="submission" date="2014-08" db="EMBL/GenBank/DDBJ databases">
        <authorList>
            <person name="Senf B."/>
            <person name="Petzold A."/>
            <person name="Downie B.R."/>
            <person name="Koch P."/>
            <person name="Platzer M."/>
        </authorList>
    </citation>
    <scope>NUCLEOTIDE SEQUENCE [LARGE SCALE GENOMIC DNA]</scope>
    <source>
        <strain evidence="7">GRZ</strain>
    </source>
</reference>
<dbReference type="SUPFAM" id="SSF48670">
    <property type="entry name" value="Transducin (heterotrimeric G protein), gamma chain"/>
    <property type="match status" value="1"/>
</dbReference>
<dbReference type="CDD" id="cd00068">
    <property type="entry name" value="GGL"/>
    <property type="match status" value="1"/>
</dbReference>
<dbReference type="SMART" id="SM01224">
    <property type="entry name" value="G_gamma"/>
    <property type="match status" value="1"/>
</dbReference>
<dbReference type="SMART" id="SM00224">
    <property type="entry name" value="GGL"/>
    <property type="match status" value="1"/>
</dbReference>
<dbReference type="AlphaFoldDB" id="A0A8C6Q3Z0"/>
<feature type="domain" description="G protein gamma" evidence="6">
    <location>
        <begin position="1"/>
        <end position="70"/>
    </location>
</feature>
<dbReference type="GO" id="GO:0031681">
    <property type="term" value="F:G-protein beta-subunit binding"/>
    <property type="evidence" value="ECO:0007669"/>
    <property type="project" value="InterPro"/>
</dbReference>
<reference evidence="7" key="2">
    <citation type="submission" date="2025-08" db="UniProtKB">
        <authorList>
            <consortium name="Ensembl"/>
        </authorList>
    </citation>
    <scope>IDENTIFICATION</scope>
</reference>
<evidence type="ECO:0000256" key="1">
    <source>
        <dbReference type="ARBA" id="ARBA00007431"/>
    </source>
</evidence>
<evidence type="ECO:0000313" key="7">
    <source>
        <dbReference type="Ensembl" id="ENSNFUP00015053285.1"/>
    </source>
</evidence>
<dbReference type="Pfam" id="PF00631">
    <property type="entry name" value="G-gamma"/>
    <property type="match status" value="1"/>
</dbReference>
<keyword evidence="2 5" id="KW-1003">Cell membrane</keyword>
<dbReference type="GO" id="GO:0005834">
    <property type="term" value="C:heterotrimeric G-protein complex"/>
    <property type="evidence" value="ECO:0007669"/>
    <property type="project" value="InterPro"/>
</dbReference>
<dbReference type="GeneTree" id="ENSGT00940000169501"/>
<name>A0A8C6Q3Z0_NOTFU</name>
<sequence>MARDMSDKEILKMELDQLKKEVSTPRTPVSVNCAETIAYVEGLFPNDPLIKGVPDDKNPYKGDKGGCTFNLNRISLQKRSWSDSPVELLPLLRSLPLASTVSPPSN</sequence>
<comment type="function">
    <text evidence="5">Guanine nucleotide-binding proteins (G proteins) are involved as a modulator or transducer in various transmembrane signaling systems. The beta and gamma chains are required for the GTPase activity, for replacement of GDP by GTP, and for G protein-effector interaction.</text>
</comment>
<keyword evidence="8" id="KW-1185">Reference proteome</keyword>
<dbReference type="PRINTS" id="PR00321">
    <property type="entry name" value="GPROTEING"/>
</dbReference>
<proteinExistence type="inferred from homology"/>
<dbReference type="InterPro" id="IPR036284">
    <property type="entry name" value="GGL_sf"/>
</dbReference>
<keyword evidence="5" id="KW-0449">Lipoprotein</keyword>
<evidence type="ECO:0000259" key="6">
    <source>
        <dbReference type="PROSITE" id="PS50058"/>
    </source>
</evidence>